<dbReference type="InterPro" id="IPR029044">
    <property type="entry name" value="Nucleotide-diphossugar_trans"/>
</dbReference>
<dbReference type="InterPro" id="IPR050834">
    <property type="entry name" value="Glycosyltransf_2"/>
</dbReference>
<feature type="region of interest" description="Disordered" evidence="4">
    <location>
        <begin position="1"/>
        <end position="47"/>
    </location>
</feature>
<evidence type="ECO:0000313" key="7">
    <source>
        <dbReference type="Proteomes" id="UP000323505"/>
    </source>
</evidence>
<dbReference type="EMBL" id="VSRQ01000003">
    <property type="protein sequence ID" value="TYK49511.1"/>
    <property type="molecule type" value="Genomic_DNA"/>
</dbReference>
<dbReference type="InterPro" id="IPR001173">
    <property type="entry name" value="Glyco_trans_2-like"/>
</dbReference>
<comment type="similarity">
    <text evidence="1">Belongs to the glycosyltransferase 2 family.</text>
</comment>
<evidence type="ECO:0000256" key="2">
    <source>
        <dbReference type="ARBA" id="ARBA00022676"/>
    </source>
</evidence>
<keyword evidence="2" id="KW-0328">Glycosyltransferase</keyword>
<accession>A0A5D3FMH1</accession>
<evidence type="ECO:0000256" key="1">
    <source>
        <dbReference type="ARBA" id="ARBA00006739"/>
    </source>
</evidence>
<feature type="domain" description="Glycosyltransferase 2-like" evidence="5">
    <location>
        <begin position="439"/>
        <end position="548"/>
    </location>
</feature>
<dbReference type="CDD" id="cd00761">
    <property type="entry name" value="Glyco_tranf_GTA_type"/>
    <property type="match status" value="1"/>
</dbReference>
<keyword evidence="7" id="KW-1185">Reference proteome</keyword>
<comment type="caution">
    <text evidence="6">The sequence shown here is derived from an EMBL/GenBank/DDBJ whole genome shotgun (WGS) entry which is preliminary data.</text>
</comment>
<dbReference type="GO" id="GO:0016757">
    <property type="term" value="F:glycosyltransferase activity"/>
    <property type="evidence" value="ECO:0007669"/>
    <property type="project" value="UniProtKB-KW"/>
</dbReference>
<dbReference type="Pfam" id="PF00535">
    <property type="entry name" value="Glycos_transf_2"/>
    <property type="match status" value="1"/>
</dbReference>
<feature type="compositionally biased region" description="Basic and acidic residues" evidence="4">
    <location>
        <begin position="1"/>
        <end position="10"/>
    </location>
</feature>
<keyword evidence="3 6" id="KW-0808">Transferase</keyword>
<evidence type="ECO:0000259" key="5">
    <source>
        <dbReference type="Pfam" id="PF00535"/>
    </source>
</evidence>
<dbReference type="Proteomes" id="UP000323505">
    <property type="component" value="Unassembled WGS sequence"/>
</dbReference>
<evidence type="ECO:0000313" key="6">
    <source>
        <dbReference type="EMBL" id="TYK49511.1"/>
    </source>
</evidence>
<dbReference type="Gene3D" id="3.90.550.10">
    <property type="entry name" value="Spore Coat Polysaccharide Biosynthesis Protein SpsA, Chain A"/>
    <property type="match status" value="1"/>
</dbReference>
<reference evidence="6 7" key="1">
    <citation type="submission" date="2019-08" db="EMBL/GenBank/DDBJ databases">
        <title>Actinomadura sp. nov. CYP1-5 isolated from mountain soil.</title>
        <authorList>
            <person name="Songsumanus A."/>
            <person name="Kuncharoen N."/>
            <person name="Kudo T."/>
            <person name="Yuki M."/>
            <person name="Igarashi Y."/>
            <person name="Tanasupawat S."/>
        </authorList>
    </citation>
    <scope>NUCLEOTIDE SEQUENCE [LARGE SCALE GENOMIC DNA]</scope>
    <source>
        <strain evidence="6 7">CYP1-5</strain>
    </source>
</reference>
<name>A0A5D3FMH1_9ACTN</name>
<gene>
    <name evidence="6" type="ORF">FXF68_17360</name>
</gene>
<evidence type="ECO:0000256" key="4">
    <source>
        <dbReference type="SAM" id="MobiDB-lite"/>
    </source>
</evidence>
<dbReference type="AlphaFoldDB" id="A0A5D3FMH1"/>
<evidence type="ECO:0000256" key="3">
    <source>
        <dbReference type="ARBA" id="ARBA00022679"/>
    </source>
</evidence>
<dbReference type="PANTHER" id="PTHR43685">
    <property type="entry name" value="GLYCOSYLTRANSFERASE"/>
    <property type="match status" value="1"/>
</dbReference>
<dbReference type="SUPFAM" id="SSF53448">
    <property type="entry name" value="Nucleotide-diphospho-sugar transferases"/>
    <property type="match status" value="1"/>
</dbReference>
<organism evidence="6 7">
    <name type="scientific">Actinomadura decatromicini</name>
    <dbReference type="NCBI Taxonomy" id="2604572"/>
    <lineage>
        <taxon>Bacteria</taxon>
        <taxon>Bacillati</taxon>
        <taxon>Actinomycetota</taxon>
        <taxon>Actinomycetes</taxon>
        <taxon>Streptosporangiales</taxon>
        <taxon>Thermomonosporaceae</taxon>
        <taxon>Actinomadura</taxon>
    </lineage>
</organism>
<feature type="region of interest" description="Disordered" evidence="4">
    <location>
        <begin position="194"/>
        <end position="254"/>
    </location>
</feature>
<protein>
    <submittedName>
        <fullName evidence="6">Glycosyltransferase</fullName>
    </submittedName>
</protein>
<proteinExistence type="inferred from homology"/>
<dbReference type="PANTHER" id="PTHR43685:SF5">
    <property type="entry name" value="GLYCOSYLTRANSFERASE EPSE-RELATED"/>
    <property type="match status" value="1"/>
</dbReference>
<feature type="compositionally biased region" description="Basic and acidic residues" evidence="4">
    <location>
        <begin position="28"/>
        <end position="47"/>
    </location>
</feature>
<sequence>MRGGRGDRPGRLAPRRGDRRQRPVAGRAPRDRADRPAVREGRARVHPADDMIPELIRGVLAEPPPSSLFAIGFRPEEEAAVRELAPGGVVDLDAAEEPADHGGSGTVAVLARTFTDLRRAASLAALLPKAARHVVAVAVSSADRPFLPASVPGSLSFQARRGKAGEWVVEIAFAGPRPVGESVAALVRGQGGHRLRPVPGPRVALAGPGASHWRPGDPGATPTTPRGPLGNPDGPPPADVVLRTSPDPGEWSDPRVEIVIDRPSSGGGTLYEMDAVPPVDERSVNPTGFVTDPKLGDAVLTLVGDRWCVRAGSDDLVLFPESGAVTDADVDRLRQVRAVTVDWGTGARPLATARVVAGLAAAGVPLRAEQVPPWAMALGGDLTAALIATADMADDLRREEHSVRLRRAALRGHSTEARWRSLALAAGLPVPPRPTASVVLCTRRPEFLGFALGQIAAQRDVDLEVVLTLHGIPADLPEVKAAVTAFDRPFTVVEVPADVPFGVALNLGVARASGRYVAKWDDDDWYGPDFLADMLLASGYSGAELVGCHAQFVYLGQIDLTIYRKARSELMGRWISGGTFVMERPVLDAVGGFPPVPRHVDAALVDLLTAAGGRTYGAHSLGYALHRRAAGHTWNQPVTYFLRAAARQWRGRRFSSFITPERFPLPAIGDVR</sequence>